<evidence type="ECO:0000256" key="7">
    <source>
        <dbReference type="ARBA" id="ARBA00023180"/>
    </source>
</evidence>
<keyword evidence="3 8" id="KW-0812">Transmembrane</keyword>
<keyword evidence="7" id="KW-0325">Glycoprotein</keyword>
<keyword evidence="5 8" id="KW-0472">Membrane</keyword>
<dbReference type="SUPFAM" id="SSF53850">
    <property type="entry name" value="Periplasmic binding protein-like II"/>
    <property type="match status" value="1"/>
</dbReference>
<evidence type="ECO:0000256" key="2">
    <source>
        <dbReference type="ARBA" id="ARBA00022475"/>
    </source>
</evidence>
<protein>
    <submittedName>
        <fullName evidence="10">Uncharacterized protein LOC117574482</fullName>
    </submittedName>
</protein>
<dbReference type="PANTHER" id="PTHR42643">
    <property type="entry name" value="IONOTROPIC RECEPTOR 20A-RELATED"/>
    <property type="match status" value="1"/>
</dbReference>
<organism evidence="9 10">
    <name type="scientific">Drosophila albomicans</name>
    <name type="common">Fruit fly</name>
    <dbReference type="NCBI Taxonomy" id="7291"/>
    <lineage>
        <taxon>Eukaryota</taxon>
        <taxon>Metazoa</taxon>
        <taxon>Ecdysozoa</taxon>
        <taxon>Arthropoda</taxon>
        <taxon>Hexapoda</taxon>
        <taxon>Insecta</taxon>
        <taxon>Pterygota</taxon>
        <taxon>Neoptera</taxon>
        <taxon>Endopterygota</taxon>
        <taxon>Diptera</taxon>
        <taxon>Brachycera</taxon>
        <taxon>Muscomorpha</taxon>
        <taxon>Ephydroidea</taxon>
        <taxon>Drosophilidae</taxon>
        <taxon>Drosophila</taxon>
    </lineage>
</organism>
<dbReference type="PANTHER" id="PTHR42643:SF41">
    <property type="entry name" value="IONOTROPIC RECEPTOR 20A-RELATED"/>
    <property type="match status" value="1"/>
</dbReference>
<evidence type="ECO:0000256" key="1">
    <source>
        <dbReference type="ARBA" id="ARBA00004651"/>
    </source>
</evidence>
<dbReference type="InterPro" id="IPR052192">
    <property type="entry name" value="Insect_Ionotropic_Sensory_Rcpt"/>
</dbReference>
<dbReference type="GeneID" id="117574482"/>
<evidence type="ECO:0000256" key="4">
    <source>
        <dbReference type="ARBA" id="ARBA00022989"/>
    </source>
</evidence>
<sequence>MMWFNIRSYIASDMLKLYSLIVELALRTRSIFYYNPSGLECNWRWLQLHNFTNHPQLVWNSALPFVHLNRLFNNELFVLACLDADLARNELTGLLSSLSHLTNSKVLIELVGNKSVEPRSKDSLVRDILLQFRKKNMLNVVIYFKSTSHPLFLYSYDAFPQFTLRQRGFTKSRGDHLYPRQIENVKGYILRVIHDFSEPNTIIYYDANGKELIRGSLWDFIANFASTIGARLKAIEPTWPHGRHLGDSYMLELTKNNSVDIGLFTAQVDERYSNRFYQYSFPILYASWCVMMPLERPIQIPAIFKHILCTGTMAFLMIALICYWLSSLLALLFVCLCQAQLMFLLIMHPRQLPIDSFDALLASDLRILGVSSEFYLLDAAFRARYAAAFRLTSNVSEFFELRNSFNTSWAYSITSNKWTMMEAQQENFQRSVFRYSDLCLHESLPYSIILDEDSVYYQALMFYSMRVHEAGLLEKWVRNSFYDMVEAGRMHLTDYSVTIEPRPLRLPDFQIPCRYFVFGIIMALAAFMIELLRFYINVFLENL</sequence>
<evidence type="ECO:0000313" key="9">
    <source>
        <dbReference type="Proteomes" id="UP000515160"/>
    </source>
</evidence>
<feature type="transmembrane region" description="Helical" evidence="8">
    <location>
        <begin position="515"/>
        <end position="536"/>
    </location>
</feature>
<keyword evidence="4 8" id="KW-1133">Transmembrane helix</keyword>
<evidence type="ECO:0000256" key="8">
    <source>
        <dbReference type="SAM" id="Phobius"/>
    </source>
</evidence>
<evidence type="ECO:0000313" key="10">
    <source>
        <dbReference type="RefSeq" id="XP_034114210.2"/>
    </source>
</evidence>
<comment type="subcellular location">
    <subcellularLocation>
        <location evidence="1">Cell membrane</location>
        <topology evidence="1">Multi-pass membrane protein</topology>
    </subcellularLocation>
</comment>
<keyword evidence="2" id="KW-1003">Cell membrane</keyword>
<evidence type="ECO:0000256" key="5">
    <source>
        <dbReference type="ARBA" id="ARBA00023136"/>
    </source>
</evidence>
<dbReference type="AlphaFoldDB" id="A0A6P8XS81"/>
<gene>
    <name evidence="10" type="primary">LOC117574482</name>
</gene>
<evidence type="ECO:0000256" key="3">
    <source>
        <dbReference type="ARBA" id="ARBA00022692"/>
    </source>
</evidence>
<reference evidence="10" key="1">
    <citation type="submission" date="2025-08" db="UniProtKB">
        <authorList>
            <consortium name="RefSeq"/>
        </authorList>
    </citation>
    <scope>IDENTIFICATION</scope>
    <source>
        <strain evidence="10">15112-1751.03</strain>
        <tissue evidence="10">Whole Adult</tissue>
    </source>
</reference>
<proteinExistence type="predicted"/>
<dbReference type="OrthoDB" id="7845462at2759"/>
<dbReference type="RefSeq" id="XP_034114210.2">
    <property type="nucleotide sequence ID" value="XM_034258319.2"/>
</dbReference>
<dbReference type="Proteomes" id="UP000515160">
    <property type="component" value="Chromosome 2R"/>
</dbReference>
<name>A0A6P8XS81_DROAB</name>
<evidence type="ECO:0000256" key="6">
    <source>
        <dbReference type="ARBA" id="ARBA00023170"/>
    </source>
</evidence>
<keyword evidence="9" id="KW-1185">Reference proteome</keyword>
<keyword evidence="6" id="KW-0675">Receptor</keyword>
<dbReference type="GO" id="GO:0005886">
    <property type="term" value="C:plasma membrane"/>
    <property type="evidence" value="ECO:0007669"/>
    <property type="project" value="UniProtKB-SubCell"/>
</dbReference>
<accession>A0A6P8XS81</accession>